<dbReference type="KEGG" id="bdw:94336757"/>
<keyword evidence="2" id="KW-1185">Reference proteome</keyword>
<dbReference type="RefSeq" id="XP_067802704.1">
    <property type="nucleotide sequence ID" value="XM_067947482.1"/>
</dbReference>
<dbReference type="EMBL" id="JALLKP010000003">
    <property type="protein sequence ID" value="KAK2195861.1"/>
    <property type="molecule type" value="Genomic_DNA"/>
</dbReference>
<evidence type="ECO:0000313" key="2">
    <source>
        <dbReference type="Proteomes" id="UP001214638"/>
    </source>
</evidence>
<evidence type="ECO:0000313" key="1">
    <source>
        <dbReference type="EMBL" id="KAK2195861.1"/>
    </source>
</evidence>
<dbReference type="Proteomes" id="UP001214638">
    <property type="component" value="Unassembled WGS sequence"/>
</dbReference>
<sequence length="159" mass="18724">MYKLSYILLNYATFYFLKLASGDDNEKGSERLKVSANGNHERPDNKDIMSSIKVISGLEYLGSGYNTLKAEPYGNEDYYLDSGYQQPIIRFNWQTSMEQQGNMEIIPIGVWMRNEMMCHRSNQVSNYYINSWHCIMTISYFTLMKYSARRSRPWKKCQI</sequence>
<name>A0AAD9PJQ9_9APIC</name>
<comment type="caution">
    <text evidence="1">The sequence shown here is derived from an EMBL/GenBank/DDBJ whole genome shotgun (WGS) entry which is preliminary data.</text>
</comment>
<accession>A0AAD9PJQ9</accession>
<gene>
    <name evidence="1" type="ORF">BdWA1_002459</name>
</gene>
<organism evidence="1 2">
    <name type="scientific">Babesia duncani</name>
    <dbReference type="NCBI Taxonomy" id="323732"/>
    <lineage>
        <taxon>Eukaryota</taxon>
        <taxon>Sar</taxon>
        <taxon>Alveolata</taxon>
        <taxon>Apicomplexa</taxon>
        <taxon>Aconoidasida</taxon>
        <taxon>Piroplasmida</taxon>
        <taxon>Babesiidae</taxon>
        <taxon>Babesia</taxon>
    </lineage>
</organism>
<reference evidence="1" key="1">
    <citation type="journal article" date="2023" name="Nat. Microbiol.">
        <title>Babesia duncani multi-omics identifies virulence factors and drug targets.</title>
        <authorList>
            <person name="Singh P."/>
            <person name="Lonardi S."/>
            <person name="Liang Q."/>
            <person name="Vydyam P."/>
            <person name="Khabirova E."/>
            <person name="Fang T."/>
            <person name="Gihaz S."/>
            <person name="Thekkiniath J."/>
            <person name="Munshi M."/>
            <person name="Abel S."/>
            <person name="Ciampossin L."/>
            <person name="Batugedara G."/>
            <person name="Gupta M."/>
            <person name="Lu X.M."/>
            <person name="Lenz T."/>
            <person name="Chakravarty S."/>
            <person name="Cornillot E."/>
            <person name="Hu Y."/>
            <person name="Ma W."/>
            <person name="Gonzalez L.M."/>
            <person name="Sanchez S."/>
            <person name="Estrada K."/>
            <person name="Sanchez-Flores A."/>
            <person name="Montero E."/>
            <person name="Harb O.S."/>
            <person name="Le Roch K.G."/>
            <person name="Mamoun C.B."/>
        </authorList>
    </citation>
    <scope>NUCLEOTIDE SEQUENCE</scope>
    <source>
        <strain evidence="1">WA1</strain>
    </source>
</reference>
<protein>
    <submittedName>
        <fullName evidence="1">Uncharacterized protein</fullName>
    </submittedName>
</protein>
<dbReference type="AlphaFoldDB" id="A0AAD9PJQ9"/>
<dbReference type="GeneID" id="94336757"/>
<proteinExistence type="predicted"/>